<sequence length="343" mass="37263">MKYHRTLTLVGALTGTLALAATAASAQEKLKMATIAPGTSAYLTMTTFANLVNQNQKNYNFTVDATGAATKHGIELAQGKLDYAMSSPTVHFFLKNKKAMYKKLKNHAVLAKNIKLVMWFPYGQYHVVTYANSGIKTLKDLKGKKVFLGPPGGGAWAGARGWIKGATGMDVKKGDYENVKASWSSAFQGFQDRQFDVYINGGIAPYPQIEQLALTNKIRLLGLSKEEYATNKGAQGYVNGLTGRELGIIKKGTYGGNVVMDHDVYTNAASVGIVVRADISVEQVYLVTKTFWEAVKKTRASTPWLADVKLDYAVQEGGMPLHAGAQKYYEEIGIAVPKGSRAN</sequence>
<dbReference type="PANTHER" id="PTHR42941:SF1">
    <property type="entry name" value="SLL1037 PROTEIN"/>
    <property type="match status" value="1"/>
</dbReference>
<evidence type="ECO:0008006" key="2">
    <source>
        <dbReference type="Google" id="ProtNLM"/>
    </source>
</evidence>
<evidence type="ECO:0000313" key="1">
    <source>
        <dbReference type="EMBL" id="SVB94746.1"/>
    </source>
</evidence>
<reference evidence="1" key="1">
    <citation type="submission" date="2018-05" db="EMBL/GenBank/DDBJ databases">
        <authorList>
            <person name="Lanie J.A."/>
            <person name="Ng W.-L."/>
            <person name="Kazmierczak K.M."/>
            <person name="Andrzejewski T.M."/>
            <person name="Davidsen T.M."/>
            <person name="Wayne K.J."/>
            <person name="Tettelin H."/>
            <person name="Glass J.I."/>
            <person name="Rusch D."/>
            <person name="Podicherti R."/>
            <person name="Tsui H.-C.T."/>
            <person name="Winkler M.E."/>
        </authorList>
    </citation>
    <scope>NUCLEOTIDE SEQUENCE</scope>
</reference>
<dbReference type="EMBL" id="UINC01065268">
    <property type="protein sequence ID" value="SVB94746.1"/>
    <property type="molecule type" value="Genomic_DNA"/>
</dbReference>
<proteinExistence type="predicted"/>
<dbReference type="NCBIfam" id="TIGR02122">
    <property type="entry name" value="TRAP_TAXI"/>
    <property type="match status" value="1"/>
</dbReference>
<dbReference type="PANTHER" id="PTHR42941">
    <property type="entry name" value="SLL1037 PROTEIN"/>
    <property type="match status" value="1"/>
</dbReference>
<dbReference type="Pfam" id="PF16868">
    <property type="entry name" value="NMT1_3"/>
    <property type="match status" value="1"/>
</dbReference>
<organism evidence="1">
    <name type="scientific">marine metagenome</name>
    <dbReference type="NCBI Taxonomy" id="408172"/>
    <lineage>
        <taxon>unclassified sequences</taxon>
        <taxon>metagenomes</taxon>
        <taxon>ecological metagenomes</taxon>
    </lineage>
</organism>
<dbReference type="InterPro" id="IPR011852">
    <property type="entry name" value="TRAP_TAXI"/>
</dbReference>
<protein>
    <recommendedName>
        <fullName evidence="2">TAXI family TRAP transporter solute-binding subunit</fullName>
    </recommendedName>
</protein>
<accession>A0A382I556</accession>
<dbReference type="AlphaFoldDB" id="A0A382I556"/>
<dbReference type="Gene3D" id="3.40.190.10">
    <property type="entry name" value="Periplasmic binding protein-like II"/>
    <property type="match status" value="2"/>
</dbReference>
<dbReference type="SUPFAM" id="SSF53850">
    <property type="entry name" value="Periplasmic binding protein-like II"/>
    <property type="match status" value="1"/>
</dbReference>
<gene>
    <name evidence="1" type="ORF">METZ01_LOCUS247600</name>
</gene>
<name>A0A382I556_9ZZZZ</name>